<evidence type="ECO:0000313" key="4">
    <source>
        <dbReference type="EMBL" id="MBE3639497.1"/>
    </source>
</evidence>
<dbReference type="GO" id="GO:0008146">
    <property type="term" value="F:sulfotransferase activity"/>
    <property type="evidence" value="ECO:0007669"/>
    <property type="project" value="InterPro"/>
</dbReference>
<dbReference type="SUPFAM" id="SSF52540">
    <property type="entry name" value="P-loop containing nucleoside triphosphate hydrolases"/>
    <property type="match status" value="1"/>
</dbReference>
<name>A0A8J6YXC7_9RHOB</name>
<dbReference type="EMBL" id="JACVXA010000048">
    <property type="protein sequence ID" value="MBE3639497.1"/>
    <property type="molecule type" value="Genomic_DNA"/>
</dbReference>
<feature type="domain" description="Sulfotransferase" evidence="3">
    <location>
        <begin position="162"/>
        <end position="263"/>
    </location>
</feature>
<dbReference type="Proteomes" id="UP000609121">
    <property type="component" value="Unassembled WGS sequence"/>
</dbReference>
<sequence length="318" mass="37350">MSRRFHKLAIGLGAMKGASTWLAYNLNRSDLVDMPPPKELHYFHATARWRDDMTMKDKLRRLRPFRGWDGTYLAPEFRRERQRTFLARAAAPRKDLPELRQQRIARRMKEHRRWYERYADGAPSADWYRSLFPRANEHVWALDFSNTYGMLRQRDMTRARDMAEEARAICIMRNPYERLWSHIRFQARIDGTFDALGATPPAELVRQARRLGVDRHSMYFPRLKRALDVFGPERLLVLTFDDIARDPGQVLDDVYRFLDIPPADRKGRASKLLNVTPSLGAPRGLFEEFEEIFAADLRRVESLGYEIPGSWLSAPDRP</sequence>
<dbReference type="InterPro" id="IPR037359">
    <property type="entry name" value="NST/OST"/>
</dbReference>
<comment type="caution">
    <text evidence="4">The sequence shown here is derived from an EMBL/GenBank/DDBJ whole genome shotgun (WGS) entry which is preliminary data.</text>
</comment>
<evidence type="ECO:0000259" key="3">
    <source>
        <dbReference type="Pfam" id="PF00685"/>
    </source>
</evidence>
<organism evidence="4 5">
    <name type="scientific">Mangrovicoccus algicola</name>
    <dbReference type="NCBI Taxonomy" id="2771008"/>
    <lineage>
        <taxon>Bacteria</taxon>
        <taxon>Pseudomonadati</taxon>
        <taxon>Pseudomonadota</taxon>
        <taxon>Alphaproteobacteria</taxon>
        <taxon>Rhodobacterales</taxon>
        <taxon>Paracoccaceae</taxon>
        <taxon>Mangrovicoccus</taxon>
    </lineage>
</organism>
<evidence type="ECO:0000313" key="5">
    <source>
        <dbReference type="Proteomes" id="UP000609121"/>
    </source>
</evidence>
<evidence type="ECO:0000256" key="2">
    <source>
        <dbReference type="ARBA" id="ARBA00023180"/>
    </source>
</evidence>
<accession>A0A8J6YXC7</accession>
<dbReference type="InterPro" id="IPR000863">
    <property type="entry name" value="Sulfotransferase_dom"/>
</dbReference>
<keyword evidence="2" id="KW-0325">Glycoprotein</keyword>
<keyword evidence="5" id="KW-1185">Reference proteome</keyword>
<dbReference type="AlphaFoldDB" id="A0A8J6YXC7"/>
<gene>
    <name evidence="4" type="ORF">ICN82_14945</name>
</gene>
<reference evidence="4" key="1">
    <citation type="submission" date="2020-09" db="EMBL/GenBank/DDBJ databases">
        <title>A novel bacterium of genus Mangrovicoccus, isolated from South China Sea.</title>
        <authorList>
            <person name="Huang H."/>
            <person name="Mo K."/>
            <person name="Hu Y."/>
        </authorList>
    </citation>
    <scope>NUCLEOTIDE SEQUENCE</scope>
    <source>
        <strain evidence="4">HB182678</strain>
    </source>
</reference>
<dbReference type="RefSeq" id="WP_193184233.1">
    <property type="nucleotide sequence ID" value="NZ_JACVXA010000048.1"/>
</dbReference>
<evidence type="ECO:0000256" key="1">
    <source>
        <dbReference type="ARBA" id="ARBA00022679"/>
    </source>
</evidence>
<dbReference type="PANTHER" id="PTHR10605">
    <property type="entry name" value="HEPARAN SULFATE SULFOTRANSFERASE"/>
    <property type="match status" value="1"/>
</dbReference>
<dbReference type="PANTHER" id="PTHR10605:SF56">
    <property type="entry name" value="BIFUNCTIONAL HEPARAN SULFATE N-DEACETYLASE_N-SULFOTRANSFERASE"/>
    <property type="match status" value="1"/>
</dbReference>
<dbReference type="Gene3D" id="3.40.50.300">
    <property type="entry name" value="P-loop containing nucleotide triphosphate hydrolases"/>
    <property type="match status" value="1"/>
</dbReference>
<dbReference type="InterPro" id="IPR027417">
    <property type="entry name" value="P-loop_NTPase"/>
</dbReference>
<dbReference type="Pfam" id="PF00685">
    <property type="entry name" value="Sulfotransfer_1"/>
    <property type="match status" value="1"/>
</dbReference>
<proteinExistence type="predicted"/>
<keyword evidence="1" id="KW-0808">Transferase</keyword>
<protein>
    <submittedName>
        <fullName evidence="4">Sulfotransferase domain-containing protein</fullName>
    </submittedName>
</protein>